<organism evidence="1">
    <name type="scientific">Lepeophtheirus salmonis</name>
    <name type="common">Salmon louse</name>
    <name type="synonym">Caligus salmonis</name>
    <dbReference type="NCBI Taxonomy" id="72036"/>
    <lineage>
        <taxon>Eukaryota</taxon>
        <taxon>Metazoa</taxon>
        <taxon>Ecdysozoa</taxon>
        <taxon>Arthropoda</taxon>
        <taxon>Crustacea</taxon>
        <taxon>Multicrustacea</taxon>
        <taxon>Hexanauplia</taxon>
        <taxon>Copepoda</taxon>
        <taxon>Siphonostomatoida</taxon>
        <taxon>Caligidae</taxon>
        <taxon>Lepeophtheirus</taxon>
    </lineage>
</organism>
<protein>
    <submittedName>
        <fullName evidence="1">Uncharacterized protein</fullName>
    </submittedName>
</protein>
<accession>A0A0K2UU08</accession>
<reference evidence="1" key="1">
    <citation type="submission" date="2014-05" db="EMBL/GenBank/DDBJ databases">
        <authorList>
            <person name="Chronopoulou M."/>
        </authorList>
    </citation>
    <scope>NUCLEOTIDE SEQUENCE</scope>
    <source>
        <tissue evidence="1">Whole organism</tissue>
    </source>
</reference>
<dbReference type="EMBL" id="HACA01024397">
    <property type="protein sequence ID" value="CDW41758.1"/>
    <property type="molecule type" value="Transcribed_RNA"/>
</dbReference>
<proteinExistence type="predicted"/>
<dbReference type="AlphaFoldDB" id="A0A0K2UU08"/>
<evidence type="ECO:0000313" key="1">
    <source>
        <dbReference type="EMBL" id="CDW41758.1"/>
    </source>
</evidence>
<sequence>MSLRSRPSNFRREEILKWGFCLQYLVYEYKIVCTRQLTVSTKLSFDKIALYLPWKAVFEATIF</sequence>
<name>A0A0K2UU08_LEPSM</name>